<organism evidence="1 2">
    <name type="scientific">Candidatus Marsarchaeota G1 archaeon OSP_C</name>
    <dbReference type="NCBI Taxonomy" id="1978154"/>
    <lineage>
        <taxon>Archaea</taxon>
        <taxon>Candidatus Marsarchaeota</taxon>
        <taxon>Candidatus Marsarchaeota group 1</taxon>
    </lineage>
</organism>
<gene>
    <name evidence="1" type="ORF">B9Q00_02645</name>
</gene>
<name>A0A2R6ARY4_9ARCH</name>
<proteinExistence type="predicted"/>
<dbReference type="AlphaFoldDB" id="A0A2R6ARY4"/>
<evidence type="ECO:0000313" key="1">
    <source>
        <dbReference type="EMBL" id="PSN89139.1"/>
    </source>
</evidence>
<accession>A0A2R6ARY4</accession>
<evidence type="ECO:0000313" key="2">
    <source>
        <dbReference type="Proteomes" id="UP000241473"/>
    </source>
</evidence>
<dbReference type="EMBL" id="NEXB01000007">
    <property type="protein sequence ID" value="PSN89139.1"/>
    <property type="molecule type" value="Genomic_DNA"/>
</dbReference>
<dbReference type="Proteomes" id="UP000241473">
    <property type="component" value="Unassembled WGS sequence"/>
</dbReference>
<reference evidence="1 2" key="1">
    <citation type="submission" date="2017-04" db="EMBL/GenBank/DDBJ databases">
        <title>Novel microbial lineages endemic to geothermal iron-oxide mats fill important gaps in the evolutionary history of Archaea.</title>
        <authorList>
            <person name="Jay Z.J."/>
            <person name="Beam J.P."/>
            <person name="Dlakic M."/>
            <person name="Rusch D.B."/>
            <person name="Kozubal M.A."/>
            <person name="Inskeep W.P."/>
        </authorList>
    </citation>
    <scope>NUCLEOTIDE SEQUENCE [LARGE SCALE GENOMIC DNA]</scope>
    <source>
        <strain evidence="1">OSP_C</strain>
    </source>
</reference>
<sequence length="68" mass="8254">MELFMYKGNLHKALILTHQIKKFKQYYCIKYMNGLNLLRTCLNNTTEEKVVLKLQRLVRVFLDLYNKN</sequence>
<comment type="caution">
    <text evidence="1">The sequence shown here is derived from an EMBL/GenBank/DDBJ whole genome shotgun (WGS) entry which is preliminary data.</text>
</comment>
<protein>
    <submittedName>
        <fullName evidence="1">Uncharacterized protein</fullName>
    </submittedName>
</protein>